<organism evidence="1 2">
    <name type="scientific">Blastococcus haudaquaticus</name>
    <dbReference type="NCBI Taxonomy" id="1938745"/>
    <lineage>
        <taxon>Bacteria</taxon>
        <taxon>Bacillati</taxon>
        <taxon>Actinomycetota</taxon>
        <taxon>Actinomycetes</taxon>
        <taxon>Geodermatophilales</taxon>
        <taxon>Geodermatophilaceae</taxon>
        <taxon>Blastococcus</taxon>
    </lineage>
</organism>
<accession>A0A286GT00</accession>
<name>A0A286GT00_9ACTN</name>
<keyword evidence="2" id="KW-1185">Reference proteome</keyword>
<proteinExistence type="predicted"/>
<reference evidence="2" key="1">
    <citation type="submission" date="2017-09" db="EMBL/GenBank/DDBJ databases">
        <authorList>
            <person name="Varghese N."/>
            <person name="Submissions S."/>
        </authorList>
    </citation>
    <scope>NUCLEOTIDE SEQUENCE [LARGE SCALE GENOMIC DNA]</scope>
    <source>
        <strain evidence="2">DSM 44270</strain>
    </source>
</reference>
<dbReference type="EMBL" id="OCNK01000002">
    <property type="protein sequence ID" value="SOD98663.1"/>
    <property type="molecule type" value="Genomic_DNA"/>
</dbReference>
<dbReference type="AlphaFoldDB" id="A0A286GT00"/>
<evidence type="ECO:0000313" key="2">
    <source>
        <dbReference type="Proteomes" id="UP000219482"/>
    </source>
</evidence>
<dbReference type="Proteomes" id="UP000219482">
    <property type="component" value="Unassembled WGS sequence"/>
</dbReference>
<protein>
    <submittedName>
        <fullName evidence="1">Uncharacterized protein</fullName>
    </submittedName>
</protein>
<evidence type="ECO:0000313" key="1">
    <source>
        <dbReference type="EMBL" id="SOD98663.1"/>
    </source>
</evidence>
<gene>
    <name evidence="1" type="ORF">SAMN06272739_1989</name>
</gene>
<sequence>MRDVLTGTVGGRREWSAMEVRTRVLLPRDHLAVRDAARRLAGRSPC</sequence>